<protein>
    <submittedName>
        <fullName evidence="1">4-amino-4-deoxychorismate lyase</fullName>
    </submittedName>
</protein>
<comment type="caution">
    <text evidence="1">The sequence shown here is derived from an EMBL/GenBank/DDBJ whole genome shotgun (WGS) entry which is preliminary data.</text>
</comment>
<dbReference type="GO" id="GO:0016829">
    <property type="term" value="F:lyase activity"/>
    <property type="evidence" value="ECO:0007669"/>
    <property type="project" value="UniProtKB-KW"/>
</dbReference>
<reference evidence="1" key="2">
    <citation type="journal article" date="2014" name="ISME J.">
        <title>Microbial stratification in low pH oxic and suboxic macroscopic growths along an acid mine drainage.</title>
        <authorList>
            <person name="Mendez-Garcia C."/>
            <person name="Mesa V."/>
            <person name="Sprenger R.R."/>
            <person name="Richter M."/>
            <person name="Diez M.S."/>
            <person name="Solano J."/>
            <person name="Bargiela R."/>
            <person name="Golyshina O.V."/>
            <person name="Manteca A."/>
            <person name="Ramos J.L."/>
            <person name="Gallego J.R."/>
            <person name="Llorente I."/>
            <person name="Martins Dos Santos V.A."/>
            <person name="Jensen O.N."/>
            <person name="Pelaez A.I."/>
            <person name="Sanchez J."/>
            <person name="Ferrer M."/>
        </authorList>
    </citation>
    <scope>NUCLEOTIDE SEQUENCE</scope>
</reference>
<sequence>EAARAGLAVEACAMRLEDLSSAREVFLTNARVGLWPVRSLPGRELAPGPLTARLAALMRPLLEAPADG</sequence>
<dbReference type="InterPro" id="IPR043132">
    <property type="entry name" value="BCAT-like_C"/>
</dbReference>
<dbReference type="AlphaFoldDB" id="T0Y5H4"/>
<dbReference type="EMBL" id="AUZZ01010268">
    <property type="protein sequence ID" value="EQD30356.1"/>
    <property type="molecule type" value="Genomic_DNA"/>
</dbReference>
<feature type="non-terminal residue" evidence="1">
    <location>
        <position position="1"/>
    </location>
</feature>
<organism evidence="1">
    <name type="scientific">mine drainage metagenome</name>
    <dbReference type="NCBI Taxonomy" id="410659"/>
    <lineage>
        <taxon>unclassified sequences</taxon>
        <taxon>metagenomes</taxon>
        <taxon>ecological metagenomes</taxon>
    </lineage>
</organism>
<name>T0Y5H4_9ZZZZ</name>
<dbReference type="Gene3D" id="3.20.10.10">
    <property type="entry name" value="D-amino Acid Aminotransferase, subunit A, domain 2"/>
    <property type="match status" value="1"/>
</dbReference>
<keyword evidence="1" id="KW-0456">Lyase</keyword>
<dbReference type="SUPFAM" id="SSF56752">
    <property type="entry name" value="D-aminoacid aminotransferase-like PLP-dependent enzymes"/>
    <property type="match status" value="1"/>
</dbReference>
<gene>
    <name evidence="1" type="ORF">B2A_14154</name>
</gene>
<evidence type="ECO:0000313" key="1">
    <source>
        <dbReference type="EMBL" id="EQD30356.1"/>
    </source>
</evidence>
<dbReference type="InterPro" id="IPR036038">
    <property type="entry name" value="Aminotransferase-like"/>
</dbReference>
<accession>T0Y5H4</accession>
<reference evidence="1" key="1">
    <citation type="submission" date="2013-08" db="EMBL/GenBank/DDBJ databases">
        <authorList>
            <person name="Mendez C."/>
            <person name="Richter M."/>
            <person name="Ferrer M."/>
            <person name="Sanchez J."/>
        </authorList>
    </citation>
    <scope>NUCLEOTIDE SEQUENCE</scope>
</reference>
<proteinExistence type="predicted"/>